<comment type="similarity">
    <text evidence="1">Belongs to the RNA polymerase beta' chain family.</text>
</comment>
<dbReference type="GO" id="GO:0006351">
    <property type="term" value="P:DNA-templated transcription"/>
    <property type="evidence" value="ECO:0007669"/>
    <property type="project" value="InterPro"/>
</dbReference>
<dbReference type="Pfam" id="PF04997">
    <property type="entry name" value="RNA_pol_Rpb1_1"/>
    <property type="match status" value="1"/>
</dbReference>
<feature type="domain" description="RNA polymerase Rpb1" evidence="7">
    <location>
        <begin position="11"/>
        <end position="148"/>
    </location>
</feature>
<organism evidence="8 9">
    <name type="scientific">Oryzias melastigma</name>
    <name type="common">Marine medaka</name>
    <dbReference type="NCBI Taxonomy" id="30732"/>
    <lineage>
        <taxon>Eukaryota</taxon>
        <taxon>Metazoa</taxon>
        <taxon>Chordata</taxon>
        <taxon>Craniata</taxon>
        <taxon>Vertebrata</taxon>
        <taxon>Euteleostomi</taxon>
        <taxon>Actinopterygii</taxon>
        <taxon>Neopterygii</taxon>
        <taxon>Teleostei</taxon>
        <taxon>Neoteleostei</taxon>
        <taxon>Acanthomorphata</taxon>
        <taxon>Ovalentaria</taxon>
        <taxon>Atherinomorphae</taxon>
        <taxon>Beloniformes</taxon>
        <taxon>Adrianichthyidae</taxon>
        <taxon>Oryziinae</taxon>
        <taxon>Oryzias</taxon>
    </lineage>
</organism>
<dbReference type="OMA" id="WKNEGAR"/>
<dbReference type="Gene3D" id="4.10.860.120">
    <property type="entry name" value="RNA polymerase II, clamp domain"/>
    <property type="match status" value="1"/>
</dbReference>
<sequence>MMFGKDVPWRRLSGISFGMYSAEEIRKLSVKAVTNPKFLDAVGNVAPNSLYDLALGPADFKEVCSTCCQDFNNCPGHFGHIELPLPVYNPLFFDKLYLLIRGSCLLCHILTCPRAAIHLLLNQLKLIDHGAIQEVYQIEHILNQHLEENPKASGDEIEEFTLMKNTFLCSYQTKHLVEKKACLINDFWKIHMKTRKCPYCRSGRTLVRREHNSKLIITSPAVIFYFEKSSKVMTISLGFFLSCLFPGLEESASPAGGQSGFYPDLFFTELLVVPPCR</sequence>
<dbReference type="PaxDb" id="30732-ENSOMEP00000033328"/>
<keyword evidence="3" id="KW-0240">DNA-directed RNA polymerase</keyword>
<dbReference type="AlphaFoldDB" id="A0A3B3DT98"/>
<evidence type="ECO:0000256" key="2">
    <source>
        <dbReference type="ARBA" id="ARBA00012418"/>
    </source>
</evidence>
<reference evidence="8" key="2">
    <citation type="submission" date="2025-09" db="UniProtKB">
        <authorList>
            <consortium name="Ensembl"/>
        </authorList>
    </citation>
    <scope>IDENTIFICATION</scope>
</reference>
<keyword evidence="9" id="KW-1185">Reference proteome</keyword>
<reference evidence="8" key="1">
    <citation type="submission" date="2025-08" db="UniProtKB">
        <authorList>
            <consortium name="Ensembl"/>
        </authorList>
    </citation>
    <scope>IDENTIFICATION</scope>
</reference>
<keyword evidence="4" id="KW-0808">Transferase</keyword>
<evidence type="ECO:0000256" key="3">
    <source>
        <dbReference type="ARBA" id="ARBA00022478"/>
    </source>
</evidence>
<evidence type="ECO:0000256" key="5">
    <source>
        <dbReference type="ARBA" id="ARBA00022695"/>
    </source>
</evidence>
<dbReference type="PANTHER" id="PTHR19376">
    <property type="entry name" value="DNA-DIRECTED RNA POLYMERASE"/>
    <property type="match status" value="1"/>
</dbReference>
<dbReference type="FunFam" id="4.10.860.120:FF:000006">
    <property type="entry name" value="DNA-directed RNA polymerase subunit"/>
    <property type="match status" value="1"/>
</dbReference>
<dbReference type="GeneTree" id="ENSGT00920000149138"/>
<dbReference type="GO" id="GO:0005736">
    <property type="term" value="C:RNA polymerase I complex"/>
    <property type="evidence" value="ECO:0007669"/>
    <property type="project" value="TreeGrafter"/>
</dbReference>
<name>A0A3B3DT98_ORYME</name>
<evidence type="ECO:0000259" key="7">
    <source>
        <dbReference type="Pfam" id="PF04997"/>
    </source>
</evidence>
<dbReference type="InterPro" id="IPR044893">
    <property type="entry name" value="RNA_pol_Rpb1_clamp_domain"/>
</dbReference>
<keyword evidence="6" id="KW-0804">Transcription</keyword>
<proteinExistence type="inferred from homology"/>
<dbReference type="GO" id="GO:0003899">
    <property type="term" value="F:DNA-directed RNA polymerase activity"/>
    <property type="evidence" value="ECO:0007669"/>
    <property type="project" value="UniProtKB-EC"/>
</dbReference>
<dbReference type="PANTHER" id="PTHR19376:SF11">
    <property type="entry name" value="DNA-DIRECTED RNA POLYMERASE I SUBUNIT RPA1"/>
    <property type="match status" value="1"/>
</dbReference>
<keyword evidence="5" id="KW-0548">Nucleotidyltransferase</keyword>
<dbReference type="Proteomes" id="UP000261560">
    <property type="component" value="Unplaced"/>
</dbReference>
<dbReference type="Ensembl" id="ENSOMET00000026335.1">
    <property type="protein sequence ID" value="ENSOMEP00000033328.1"/>
    <property type="gene ID" value="ENSOMEG00000019264.1"/>
</dbReference>
<dbReference type="InterPro" id="IPR007080">
    <property type="entry name" value="RNA_pol_Rpb1_1"/>
</dbReference>
<evidence type="ECO:0000313" key="9">
    <source>
        <dbReference type="Proteomes" id="UP000261560"/>
    </source>
</evidence>
<dbReference type="SUPFAM" id="SSF64484">
    <property type="entry name" value="beta and beta-prime subunits of DNA dependent RNA-polymerase"/>
    <property type="match status" value="1"/>
</dbReference>
<evidence type="ECO:0000313" key="8">
    <source>
        <dbReference type="Ensembl" id="ENSOMEP00000033328.1"/>
    </source>
</evidence>
<dbReference type="STRING" id="30732.ENSOMEP00000033328"/>
<dbReference type="EC" id="2.7.7.6" evidence="2"/>
<dbReference type="InterPro" id="IPR045867">
    <property type="entry name" value="DNA-dir_RpoC_beta_prime"/>
</dbReference>
<accession>A0A3B3DT98</accession>
<evidence type="ECO:0000256" key="6">
    <source>
        <dbReference type="ARBA" id="ARBA00023163"/>
    </source>
</evidence>
<protein>
    <recommendedName>
        <fullName evidence="2">DNA-directed RNA polymerase</fullName>
        <ecNumber evidence="2">2.7.7.6</ecNumber>
    </recommendedName>
</protein>
<evidence type="ECO:0000256" key="1">
    <source>
        <dbReference type="ARBA" id="ARBA00006460"/>
    </source>
</evidence>
<dbReference type="GO" id="GO:0003677">
    <property type="term" value="F:DNA binding"/>
    <property type="evidence" value="ECO:0007669"/>
    <property type="project" value="InterPro"/>
</dbReference>
<evidence type="ECO:0000256" key="4">
    <source>
        <dbReference type="ARBA" id="ARBA00022679"/>
    </source>
</evidence>